<organism evidence="4 5">
    <name type="scientific">Lachnotalea glycerini</name>
    <dbReference type="NCBI Taxonomy" id="1763509"/>
    <lineage>
        <taxon>Bacteria</taxon>
        <taxon>Bacillati</taxon>
        <taxon>Bacillota</taxon>
        <taxon>Clostridia</taxon>
        <taxon>Lachnospirales</taxon>
        <taxon>Lachnospiraceae</taxon>
        <taxon>Lachnotalea</taxon>
    </lineage>
</organism>
<dbReference type="Proteomes" id="UP000247523">
    <property type="component" value="Unassembled WGS sequence"/>
</dbReference>
<dbReference type="Gene3D" id="3.90.850.10">
    <property type="entry name" value="Fumarylacetoacetase-like, C-terminal domain"/>
    <property type="match status" value="1"/>
</dbReference>
<dbReference type="RefSeq" id="WP_110291860.1">
    <property type="nucleotide sequence ID" value="NZ_QICS01000015.1"/>
</dbReference>
<dbReference type="AlphaFoldDB" id="A0A318EHE0"/>
<dbReference type="GO" id="GO:0018773">
    <property type="term" value="F:acetylpyruvate hydrolase activity"/>
    <property type="evidence" value="ECO:0007669"/>
    <property type="project" value="TreeGrafter"/>
</dbReference>
<evidence type="ECO:0000313" key="4">
    <source>
        <dbReference type="EMBL" id="PXV85700.1"/>
    </source>
</evidence>
<keyword evidence="2" id="KW-0479">Metal-binding</keyword>
<accession>A0A318EHE0</accession>
<protein>
    <submittedName>
        <fullName evidence="4">2-keto-4-pentenoate hydratase/2-oxohepta-3-ene-1,7-dioic acid hydratase in catechol pathway</fullName>
    </submittedName>
</protein>
<gene>
    <name evidence="4" type="ORF">C8E03_11554</name>
</gene>
<dbReference type="PANTHER" id="PTHR11820">
    <property type="entry name" value="ACYLPYRUVASE"/>
    <property type="match status" value="1"/>
</dbReference>
<comment type="caution">
    <text evidence="4">The sequence shown here is derived from an EMBL/GenBank/DDBJ whole genome shotgun (WGS) entry which is preliminary data.</text>
</comment>
<dbReference type="InterPro" id="IPR011234">
    <property type="entry name" value="Fumarylacetoacetase-like_C"/>
</dbReference>
<sequence length="296" mass="33194">MKLITYRLKENGNEIIGILSKDEQKIYPISQFDINYSSMNQLIENISRAELELLKSKDQKEHDQLVFRDNTINTAPIPYPKQDIICLGINYLAHAEESARFKQEAFGGERPYAVYFSKRVNEAVADCGTIPSYEGLVDSLDYEAEFALIIGKDARNVSEEDAFDYIFGYTIINDVSARNLQTAHKQWYFGKSLDGFTPMGPIIVTRDEFENPPHLNIKSYVNGELRQDSNTELLIFGIAHVISELSKGMTLKAGTIISMGTPAGVGMGFTPPRFLKKGDVIECEIEGIGKLTNTVE</sequence>
<dbReference type="SUPFAM" id="SSF56529">
    <property type="entry name" value="FAH"/>
    <property type="match status" value="1"/>
</dbReference>
<reference evidence="4 5" key="1">
    <citation type="submission" date="2018-05" db="EMBL/GenBank/DDBJ databases">
        <title>Genomic Encyclopedia of Type Strains, Phase IV (KMG-IV): sequencing the most valuable type-strain genomes for metagenomic binning, comparative biology and taxonomic classification.</title>
        <authorList>
            <person name="Goeker M."/>
        </authorList>
    </citation>
    <scope>NUCLEOTIDE SEQUENCE [LARGE SCALE GENOMIC DNA]</scope>
    <source>
        <strain evidence="4 5">DSM 28816</strain>
    </source>
</reference>
<evidence type="ECO:0000313" key="5">
    <source>
        <dbReference type="Proteomes" id="UP000247523"/>
    </source>
</evidence>
<evidence type="ECO:0000256" key="2">
    <source>
        <dbReference type="ARBA" id="ARBA00022723"/>
    </source>
</evidence>
<dbReference type="GO" id="GO:0019752">
    <property type="term" value="P:carboxylic acid metabolic process"/>
    <property type="evidence" value="ECO:0007669"/>
    <property type="project" value="UniProtKB-ARBA"/>
</dbReference>
<dbReference type="FunFam" id="3.90.850.10:FF:000002">
    <property type="entry name" value="2-hydroxyhepta-2,4-diene-1,7-dioate isomerase"/>
    <property type="match status" value="1"/>
</dbReference>
<evidence type="ECO:0000259" key="3">
    <source>
        <dbReference type="Pfam" id="PF01557"/>
    </source>
</evidence>
<dbReference type="Pfam" id="PF01557">
    <property type="entry name" value="FAA_hydrolase"/>
    <property type="match status" value="1"/>
</dbReference>
<feature type="domain" description="Fumarylacetoacetase-like C-terminal" evidence="3">
    <location>
        <begin position="84"/>
        <end position="295"/>
    </location>
</feature>
<dbReference type="PANTHER" id="PTHR11820:SF7">
    <property type="entry name" value="ACYLPYRUVASE FAHD1, MITOCHONDRIAL"/>
    <property type="match status" value="1"/>
</dbReference>
<proteinExistence type="inferred from homology"/>
<name>A0A318EHE0_9FIRM</name>
<dbReference type="GO" id="GO:0046872">
    <property type="term" value="F:metal ion binding"/>
    <property type="evidence" value="ECO:0007669"/>
    <property type="project" value="UniProtKB-KW"/>
</dbReference>
<dbReference type="GO" id="GO:0016853">
    <property type="term" value="F:isomerase activity"/>
    <property type="evidence" value="ECO:0007669"/>
    <property type="project" value="UniProtKB-ARBA"/>
</dbReference>
<dbReference type="EMBL" id="QICS01000015">
    <property type="protein sequence ID" value="PXV85700.1"/>
    <property type="molecule type" value="Genomic_DNA"/>
</dbReference>
<dbReference type="InterPro" id="IPR036663">
    <property type="entry name" value="Fumarylacetoacetase_C_sf"/>
</dbReference>
<evidence type="ECO:0000256" key="1">
    <source>
        <dbReference type="ARBA" id="ARBA00010211"/>
    </source>
</evidence>
<comment type="similarity">
    <text evidence="1">Belongs to the FAH family.</text>
</comment>